<feature type="region of interest" description="Disordered" evidence="1">
    <location>
        <begin position="202"/>
        <end position="232"/>
    </location>
</feature>
<gene>
    <name evidence="2" type="ORF">E2C01_023639</name>
</gene>
<evidence type="ECO:0000313" key="2">
    <source>
        <dbReference type="EMBL" id="MPC30376.1"/>
    </source>
</evidence>
<keyword evidence="3" id="KW-1185">Reference proteome</keyword>
<sequence length="256" mass="27361">MAAAVAVVHIPASSNPKGVTIHAYWVQAVKNDKFIPSRLKREAVAVRSCVVDDVAWRWWCLQGTRELRRRRTSSRLCRLSHGRRCCVADAALALPVTVLSPWTKDQNPARAAPVTLGGSRHAILLKDTEGEGVANRNVEANGGCATSGNTPSYTCFITTACSVSQFTSFINNAGSQCVVTTNIITEFTGVPQTIHSTKVLTPLLHSPAPPPPSPPPTQHGNRVTSLPPVTHSTPMRAPVICSFPLSSPSPLPAPSH</sequence>
<comment type="caution">
    <text evidence="2">The sequence shown here is derived from an EMBL/GenBank/DDBJ whole genome shotgun (WGS) entry which is preliminary data.</text>
</comment>
<evidence type="ECO:0000313" key="3">
    <source>
        <dbReference type="Proteomes" id="UP000324222"/>
    </source>
</evidence>
<organism evidence="2 3">
    <name type="scientific">Portunus trituberculatus</name>
    <name type="common">Swimming crab</name>
    <name type="synonym">Neptunus trituberculatus</name>
    <dbReference type="NCBI Taxonomy" id="210409"/>
    <lineage>
        <taxon>Eukaryota</taxon>
        <taxon>Metazoa</taxon>
        <taxon>Ecdysozoa</taxon>
        <taxon>Arthropoda</taxon>
        <taxon>Crustacea</taxon>
        <taxon>Multicrustacea</taxon>
        <taxon>Malacostraca</taxon>
        <taxon>Eumalacostraca</taxon>
        <taxon>Eucarida</taxon>
        <taxon>Decapoda</taxon>
        <taxon>Pleocyemata</taxon>
        <taxon>Brachyura</taxon>
        <taxon>Eubrachyura</taxon>
        <taxon>Portunoidea</taxon>
        <taxon>Portunidae</taxon>
        <taxon>Portuninae</taxon>
        <taxon>Portunus</taxon>
    </lineage>
</organism>
<feature type="compositionally biased region" description="Pro residues" evidence="1">
    <location>
        <begin position="207"/>
        <end position="217"/>
    </location>
</feature>
<dbReference type="EMBL" id="VSRR010002242">
    <property type="protein sequence ID" value="MPC30376.1"/>
    <property type="molecule type" value="Genomic_DNA"/>
</dbReference>
<protein>
    <submittedName>
        <fullName evidence="2">Uncharacterized protein</fullName>
    </submittedName>
</protein>
<evidence type="ECO:0000256" key="1">
    <source>
        <dbReference type="SAM" id="MobiDB-lite"/>
    </source>
</evidence>
<proteinExistence type="predicted"/>
<dbReference type="Proteomes" id="UP000324222">
    <property type="component" value="Unassembled WGS sequence"/>
</dbReference>
<reference evidence="2 3" key="1">
    <citation type="submission" date="2019-05" db="EMBL/GenBank/DDBJ databases">
        <title>Another draft genome of Portunus trituberculatus and its Hox gene families provides insights of decapod evolution.</title>
        <authorList>
            <person name="Jeong J.-H."/>
            <person name="Song I."/>
            <person name="Kim S."/>
            <person name="Choi T."/>
            <person name="Kim D."/>
            <person name="Ryu S."/>
            <person name="Kim W."/>
        </authorList>
    </citation>
    <scope>NUCLEOTIDE SEQUENCE [LARGE SCALE GENOMIC DNA]</scope>
    <source>
        <tissue evidence="2">Muscle</tissue>
    </source>
</reference>
<dbReference type="AlphaFoldDB" id="A0A5B7EB35"/>
<accession>A0A5B7EB35</accession>
<name>A0A5B7EB35_PORTR</name>